<reference evidence="5" key="1">
    <citation type="submission" date="2020-03" db="EMBL/GenBank/DDBJ databases">
        <title>A mixture of massive structural variations and highly conserved coding sequences in Ustilaginoidea virens genome.</title>
        <authorList>
            <person name="Zhang K."/>
            <person name="Zhao Z."/>
            <person name="Zhang Z."/>
            <person name="Li Y."/>
            <person name="Hsiang T."/>
            <person name="Sun W."/>
        </authorList>
    </citation>
    <scope>NUCLEOTIDE SEQUENCE</scope>
    <source>
        <strain evidence="5">UV-8b</strain>
    </source>
</reference>
<gene>
    <name evidence="5" type="ORF">UV8b_05669</name>
</gene>
<dbReference type="PANTHER" id="PTHR11474">
    <property type="entry name" value="TYROSINASE FAMILY MEMBER"/>
    <property type="match status" value="1"/>
</dbReference>
<evidence type="ECO:0000313" key="5">
    <source>
        <dbReference type="EMBL" id="QUC21426.1"/>
    </source>
</evidence>
<keyword evidence="2" id="KW-0732">Signal</keyword>
<evidence type="ECO:0000259" key="3">
    <source>
        <dbReference type="PROSITE" id="PS00497"/>
    </source>
</evidence>
<dbReference type="Pfam" id="PF00264">
    <property type="entry name" value="Tyrosinase"/>
    <property type="match status" value="1"/>
</dbReference>
<evidence type="ECO:0000256" key="2">
    <source>
        <dbReference type="SAM" id="SignalP"/>
    </source>
</evidence>
<protein>
    <recommendedName>
        <fullName evidence="3 4">Tyrosinase copper-binding domain-containing protein</fullName>
    </recommendedName>
</protein>
<dbReference type="SUPFAM" id="SSF48056">
    <property type="entry name" value="Di-copper centre-containing domain"/>
    <property type="match status" value="1"/>
</dbReference>
<dbReference type="PANTHER" id="PTHR11474:SF131">
    <property type="entry name" value="TYROSINASE COPPER-BINDING DOMAIN-CONTAINING PROTEIN"/>
    <property type="match status" value="1"/>
</dbReference>
<dbReference type="RefSeq" id="XP_042999099.1">
    <property type="nucleotide sequence ID" value="XM_043143166.1"/>
</dbReference>
<evidence type="ECO:0000313" key="6">
    <source>
        <dbReference type="Proteomes" id="UP000027002"/>
    </source>
</evidence>
<dbReference type="InterPro" id="IPR050316">
    <property type="entry name" value="Tyrosinase/Hemocyanin"/>
</dbReference>
<dbReference type="OrthoDB" id="6132182at2759"/>
<dbReference type="AlphaFoldDB" id="A0A8E5MJ42"/>
<organism evidence="5 6">
    <name type="scientific">Ustilaginoidea virens</name>
    <name type="common">Rice false smut fungus</name>
    <name type="synonym">Villosiclava virens</name>
    <dbReference type="NCBI Taxonomy" id="1159556"/>
    <lineage>
        <taxon>Eukaryota</taxon>
        <taxon>Fungi</taxon>
        <taxon>Dikarya</taxon>
        <taxon>Ascomycota</taxon>
        <taxon>Pezizomycotina</taxon>
        <taxon>Sordariomycetes</taxon>
        <taxon>Hypocreomycetidae</taxon>
        <taxon>Hypocreales</taxon>
        <taxon>Clavicipitaceae</taxon>
        <taxon>Ustilaginoidea</taxon>
    </lineage>
</organism>
<feature type="domain" description="Tyrosinase copper-binding" evidence="4">
    <location>
        <begin position="292"/>
        <end position="303"/>
    </location>
</feature>
<dbReference type="GO" id="GO:0046872">
    <property type="term" value="F:metal ion binding"/>
    <property type="evidence" value="ECO:0007669"/>
    <property type="project" value="UniProtKB-KW"/>
</dbReference>
<dbReference type="Gene3D" id="1.10.1280.10">
    <property type="entry name" value="Di-copper center containing domain from catechol oxidase"/>
    <property type="match status" value="1"/>
</dbReference>
<feature type="domain" description="Tyrosinase copper-binding" evidence="3">
    <location>
        <begin position="107"/>
        <end position="124"/>
    </location>
</feature>
<dbReference type="Proteomes" id="UP000027002">
    <property type="component" value="Chromosome 4"/>
</dbReference>
<name>A0A8E5MJ42_USTVR</name>
<dbReference type="InterPro" id="IPR008922">
    <property type="entry name" value="Di-copper_centre_dom_sf"/>
</dbReference>
<dbReference type="PROSITE" id="PS00497">
    <property type="entry name" value="TYROSINASE_1"/>
    <property type="match status" value="1"/>
</dbReference>
<dbReference type="KEGG" id="uvi:66066446"/>
<keyword evidence="6" id="KW-1185">Reference proteome</keyword>
<evidence type="ECO:0000259" key="4">
    <source>
        <dbReference type="PROSITE" id="PS00498"/>
    </source>
</evidence>
<feature type="chain" id="PRO_5034986057" description="Tyrosinase copper-binding domain-containing protein" evidence="2">
    <location>
        <begin position="21"/>
        <end position="545"/>
    </location>
</feature>
<sequence>MLKLAATFLAVGLAPLTALAADSHFAISGVQVTGEVPIRKNVNDLYAKGGPQWDLYLQALKALQAKRADDPLSYFQVMGIHGQPYIEWNKGGAHRARGDGWDGYCPHGENLFLPWHRPFVLLHEQLLVGEAVKIASKYPEKHRARYLQAAKTLRSPYWDWSLNSDVPPCTVPTTIAVNVPDGQGLKKQLIKNPLQSFDYPQAARDGQFGGFPNYQRTERCPAPQSYPQSANANLAQLGLKQSTYDAFTYSQTFDDFAVSRQSGLGVEQMHNSIHWDAGCGGQFVNPAVAGFDPIFMLHHTHVDRLWAYWNFINPSQSSFSDSYNGDARYSTEQNTLITPDSPLPPFYDANNTYYTPATVASIQGMGYTYEALEYWNKSPQQLQQDAIKLMNKLYGPSQLPGKRAATQDNTRYFARVELDREHVERPCSIRVFVGGKPAASAVVMQLPQTGIMHASVPVDEQMQHAFAQTPSSNGTMSSVEKLVEVEIRKVDGTVIPLSTVSSLKISLQKVAVTPAKSDTEFPTPGKVVKQRVRLRDRHRETKSTS</sequence>
<proteinExistence type="predicted"/>
<feature type="signal peptide" evidence="2">
    <location>
        <begin position="1"/>
        <end position="20"/>
    </location>
</feature>
<dbReference type="EMBL" id="CP072756">
    <property type="protein sequence ID" value="QUC21426.1"/>
    <property type="molecule type" value="Genomic_DNA"/>
</dbReference>
<dbReference type="GO" id="GO:0016491">
    <property type="term" value="F:oxidoreductase activity"/>
    <property type="evidence" value="ECO:0007669"/>
    <property type="project" value="InterPro"/>
</dbReference>
<dbReference type="GeneID" id="66066446"/>
<dbReference type="PRINTS" id="PR00092">
    <property type="entry name" value="TYROSINASE"/>
</dbReference>
<keyword evidence="1" id="KW-0479">Metal-binding</keyword>
<accession>A0A8E5MJ42</accession>
<dbReference type="InterPro" id="IPR002227">
    <property type="entry name" value="Tyrosinase_Cu-bd"/>
</dbReference>
<evidence type="ECO:0000256" key="1">
    <source>
        <dbReference type="ARBA" id="ARBA00022723"/>
    </source>
</evidence>
<dbReference type="PROSITE" id="PS00498">
    <property type="entry name" value="TYROSINASE_2"/>
    <property type="match status" value="1"/>
</dbReference>